<protein>
    <submittedName>
        <fullName evidence="1">Uncharacterized protein</fullName>
    </submittedName>
</protein>
<organism evidence="1 2">
    <name type="scientific">Smittium megazygosporum</name>
    <dbReference type="NCBI Taxonomy" id="133381"/>
    <lineage>
        <taxon>Eukaryota</taxon>
        <taxon>Fungi</taxon>
        <taxon>Fungi incertae sedis</taxon>
        <taxon>Zoopagomycota</taxon>
        <taxon>Kickxellomycotina</taxon>
        <taxon>Harpellomycetes</taxon>
        <taxon>Harpellales</taxon>
        <taxon>Legeriomycetaceae</taxon>
        <taxon>Smittium</taxon>
    </lineage>
</organism>
<name>A0A2T9ZEY1_9FUNG</name>
<accession>A0A2T9ZEY1</accession>
<gene>
    <name evidence="1" type="ORF">BB560_002387</name>
</gene>
<evidence type="ECO:0000313" key="1">
    <source>
        <dbReference type="EMBL" id="PVV03146.1"/>
    </source>
</evidence>
<proteinExistence type="predicted"/>
<comment type="caution">
    <text evidence="1">The sequence shown here is derived from an EMBL/GenBank/DDBJ whole genome shotgun (WGS) entry which is preliminary data.</text>
</comment>
<dbReference type="EMBL" id="MBFS01000273">
    <property type="protein sequence ID" value="PVV03146.1"/>
    <property type="molecule type" value="Genomic_DNA"/>
</dbReference>
<reference evidence="1 2" key="1">
    <citation type="journal article" date="2018" name="MBio">
        <title>Comparative Genomics Reveals the Core Gene Toolbox for the Fungus-Insect Symbiosis.</title>
        <authorList>
            <person name="Wang Y."/>
            <person name="Stata M."/>
            <person name="Wang W."/>
            <person name="Stajich J.E."/>
            <person name="White M.M."/>
            <person name="Moncalvo J.M."/>
        </authorList>
    </citation>
    <scope>NUCLEOTIDE SEQUENCE [LARGE SCALE GENOMIC DNA]</scope>
    <source>
        <strain evidence="1 2">SC-DP-2</strain>
    </source>
</reference>
<dbReference type="Proteomes" id="UP000245609">
    <property type="component" value="Unassembled WGS sequence"/>
</dbReference>
<keyword evidence="2" id="KW-1185">Reference proteome</keyword>
<sequence>MILGEDPGKFIIGIPSKTLPSCIKEKKSFKKPIINKDGQSSLSMPGNTKAKRCNGALDMLFNNSKRTPISESEQFVSKGKALIS</sequence>
<evidence type="ECO:0000313" key="2">
    <source>
        <dbReference type="Proteomes" id="UP000245609"/>
    </source>
</evidence>
<dbReference type="AlphaFoldDB" id="A0A2T9ZEY1"/>